<gene>
    <name evidence="1" type="ORF">ELQ35_21510</name>
</gene>
<dbReference type="AlphaFoldDB" id="A0A433H829"/>
<dbReference type="Proteomes" id="UP000267430">
    <property type="component" value="Unassembled WGS sequence"/>
</dbReference>
<protein>
    <submittedName>
        <fullName evidence="1">Uncharacterized protein</fullName>
    </submittedName>
</protein>
<organism evidence="1 2">
    <name type="scientific">Peribacillus cavernae</name>
    <dbReference type="NCBI Taxonomy" id="1674310"/>
    <lineage>
        <taxon>Bacteria</taxon>
        <taxon>Bacillati</taxon>
        <taxon>Bacillota</taxon>
        <taxon>Bacilli</taxon>
        <taxon>Bacillales</taxon>
        <taxon>Bacillaceae</taxon>
        <taxon>Peribacillus</taxon>
    </lineage>
</organism>
<accession>A0A433H829</accession>
<proteinExistence type="predicted"/>
<evidence type="ECO:0000313" key="2">
    <source>
        <dbReference type="Proteomes" id="UP000267430"/>
    </source>
</evidence>
<reference evidence="1 2" key="1">
    <citation type="submission" date="2018-12" db="EMBL/GenBank/DDBJ databases">
        <title>Bacillus chawlae sp. nov., Bacillus glennii sp. nov., and Bacillus saganii sp. nov. Isolated from the Vehicle Assembly Building at Kennedy Space Center where the Viking Spacecraft were Assembled.</title>
        <authorList>
            <person name="Seuylemezian A."/>
            <person name="Vaishampayan P."/>
        </authorList>
    </citation>
    <scope>NUCLEOTIDE SEQUENCE [LARGE SCALE GENOMIC DNA]</scope>
    <source>
        <strain evidence="1 2">L5</strain>
    </source>
</reference>
<dbReference type="EMBL" id="RYZZ01000049">
    <property type="protein sequence ID" value="RUQ24499.1"/>
    <property type="molecule type" value="Genomic_DNA"/>
</dbReference>
<dbReference type="OrthoDB" id="5193886at2"/>
<name>A0A433H829_9BACI</name>
<sequence length="150" mass="17220">MEEYKYDKLPITPAIIEELIIALFNGKTTKRDEIVNTVLEYHKNKGGLSPSARDFPRSVKKALENLSKNGWSSNKSYGFWKVHKEDSPVIEDNEEQEEDATKEVEIPAHAVYGNGSSAVYLYYFENYKKLALLQNNLTGHVRLEDQIETH</sequence>
<dbReference type="RefSeq" id="WP_126867231.1">
    <property type="nucleotide sequence ID" value="NZ_JAUSTX010000025.1"/>
</dbReference>
<keyword evidence="2" id="KW-1185">Reference proteome</keyword>
<evidence type="ECO:0000313" key="1">
    <source>
        <dbReference type="EMBL" id="RUQ24499.1"/>
    </source>
</evidence>
<comment type="caution">
    <text evidence="1">The sequence shown here is derived from an EMBL/GenBank/DDBJ whole genome shotgun (WGS) entry which is preliminary data.</text>
</comment>